<evidence type="ECO:0000313" key="2">
    <source>
        <dbReference type="EMBL" id="MDO1559740.1"/>
    </source>
</evidence>
<feature type="transmembrane region" description="Helical" evidence="1">
    <location>
        <begin position="23"/>
        <end position="42"/>
    </location>
</feature>
<feature type="transmembrane region" description="Helical" evidence="1">
    <location>
        <begin position="48"/>
        <end position="69"/>
    </location>
</feature>
<keyword evidence="1" id="KW-0812">Transmembrane</keyword>
<comment type="caution">
    <text evidence="2">The sequence shown here is derived from an EMBL/GenBank/DDBJ whole genome shotgun (WGS) entry which is preliminary data.</text>
</comment>
<organism evidence="2 3">
    <name type="scientific">Peiella sedimenti</name>
    <dbReference type="NCBI Taxonomy" id="3061083"/>
    <lineage>
        <taxon>Bacteria</taxon>
        <taxon>Pseudomonadati</taxon>
        <taxon>Pseudomonadota</taxon>
        <taxon>Alphaproteobacteria</taxon>
        <taxon>Caulobacterales</taxon>
        <taxon>Caulobacteraceae</taxon>
        <taxon>Peiella</taxon>
    </lineage>
</organism>
<name>A0ABT8SME6_9CAUL</name>
<reference evidence="2" key="1">
    <citation type="submission" date="2023-07" db="EMBL/GenBank/DDBJ databases">
        <title>Brevundimonas soil sp. nov., isolated from the soil of chemical plant.</title>
        <authorList>
            <person name="Wu N."/>
        </authorList>
    </citation>
    <scope>NUCLEOTIDE SEQUENCE</scope>
    <source>
        <strain evidence="2">XZ-24</strain>
    </source>
</reference>
<dbReference type="EMBL" id="JAUKTR010000004">
    <property type="protein sequence ID" value="MDO1559740.1"/>
    <property type="molecule type" value="Genomic_DNA"/>
</dbReference>
<accession>A0ABT8SME6</accession>
<dbReference type="RefSeq" id="WP_302110175.1">
    <property type="nucleotide sequence ID" value="NZ_JAUKTR010000004.1"/>
</dbReference>
<sequence>MNVQNGRVFRLHLSPAPPAGRGFLARLVWLIGAAVATVAVAIGAVLALLAAAVVAVLAAFAAGIMWLTGAFRRKPPQRRADDAPDGVIEARRMGHRWVAYGWDQAGR</sequence>
<keyword evidence="1" id="KW-0472">Membrane</keyword>
<evidence type="ECO:0000256" key="1">
    <source>
        <dbReference type="SAM" id="Phobius"/>
    </source>
</evidence>
<dbReference type="Proteomes" id="UP001169063">
    <property type="component" value="Unassembled WGS sequence"/>
</dbReference>
<evidence type="ECO:0000313" key="3">
    <source>
        <dbReference type="Proteomes" id="UP001169063"/>
    </source>
</evidence>
<proteinExistence type="predicted"/>
<keyword evidence="1" id="KW-1133">Transmembrane helix</keyword>
<protein>
    <submittedName>
        <fullName evidence="2">Uncharacterized protein</fullName>
    </submittedName>
</protein>
<keyword evidence="3" id="KW-1185">Reference proteome</keyword>
<gene>
    <name evidence="2" type="ORF">Q0812_09910</name>
</gene>